<keyword evidence="2" id="KW-1185">Reference proteome</keyword>
<accession>A0ACD3ZA15</accession>
<gene>
    <name evidence="1" type="ORF">LCI18_008853</name>
</gene>
<name>A0ACD3ZA15_FUSSC</name>
<sequence>MYKRRVMGRRLFTFFVFSSLLFEAKKQIIKQFNLKSKSTTYRERLSTMAVIFTRNDALNINPQAGDTHLSVGGSDWLWAVTAVYLLSFLIFFALSLKPPHGEKIFHYLFTIGLLVGTITYYAIASGLAYSVIPTQRNRGHAVSYQIFFAKYINWVVAFPVVILALGLLSGVSWATIVFNIFLAWIWVISYLCSAYTATSYKWGFFAFGTAAYLLLAFQTLHIGRTSARRLNLNRDYLMLAGWLNLLWLLYPIAFGVADGGNQISVTKSFIFFGILDLLMIPGLAFAFLFLSRKWDYSALNLHFTQYGRVNAGEGVFPEKRAPGVAAPGSAAPAATPAV</sequence>
<dbReference type="Proteomes" id="UP000830768">
    <property type="component" value="Chromosome 8"/>
</dbReference>
<reference evidence="1" key="1">
    <citation type="submission" date="2021-11" db="EMBL/GenBank/DDBJ databases">
        <title>Fusarium solani-melongenae Genome sequencing and assembly.</title>
        <authorList>
            <person name="Xie S."/>
            <person name="Huang L."/>
            <person name="Zhang X."/>
        </authorList>
    </citation>
    <scope>NUCLEOTIDE SEQUENCE</scope>
    <source>
        <strain evidence="1">CRI 24-3</strain>
    </source>
</reference>
<proteinExistence type="predicted"/>
<evidence type="ECO:0000313" key="1">
    <source>
        <dbReference type="EMBL" id="UPK97918.1"/>
    </source>
</evidence>
<protein>
    <submittedName>
        <fullName evidence="1">Uncharacterized protein</fullName>
    </submittedName>
</protein>
<organism evidence="1 2">
    <name type="scientific">Fusarium solani subsp. cucurbitae</name>
    <name type="common">Neocosmosporum cucurbitae</name>
    <dbReference type="NCBI Taxonomy" id="2747967"/>
    <lineage>
        <taxon>Eukaryota</taxon>
        <taxon>Fungi</taxon>
        <taxon>Dikarya</taxon>
        <taxon>Ascomycota</taxon>
        <taxon>Pezizomycotina</taxon>
        <taxon>Sordariomycetes</taxon>
        <taxon>Hypocreomycetidae</taxon>
        <taxon>Hypocreales</taxon>
        <taxon>Nectriaceae</taxon>
        <taxon>Fusarium</taxon>
        <taxon>Fusarium solani species complex</taxon>
    </lineage>
</organism>
<evidence type="ECO:0000313" key="2">
    <source>
        <dbReference type="Proteomes" id="UP000830768"/>
    </source>
</evidence>
<dbReference type="EMBL" id="CP090036">
    <property type="protein sequence ID" value="UPK97918.1"/>
    <property type="molecule type" value="Genomic_DNA"/>
</dbReference>